<keyword evidence="5 6" id="KW-0472">Membrane</keyword>
<keyword evidence="2 6" id="KW-0812">Transmembrane</keyword>
<dbReference type="EMBL" id="AAFI02000024">
    <property type="protein sequence ID" value="EAL68063.1"/>
    <property type="molecule type" value="Genomic_DNA"/>
</dbReference>
<keyword evidence="4 6" id="KW-1133">Transmembrane helix</keyword>
<dbReference type="Pfam" id="PF13517">
    <property type="entry name" value="FG-GAP_3"/>
    <property type="match status" value="1"/>
</dbReference>
<evidence type="ECO:0000256" key="2">
    <source>
        <dbReference type="ARBA" id="ARBA00022692"/>
    </source>
</evidence>
<dbReference type="KEGG" id="ddi:DDB_G0278923"/>
<dbReference type="Gene3D" id="2.130.10.10">
    <property type="entry name" value="YVTN repeat-like/Quinoprotein amine dehydrogenase"/>
    <property type="match status" value="1"/>
</dbReference>
<evidence type="ECO:0000256" key="3">
    <source>
        <dbReference type="ARBA" id="ARBA00022729"/>
    </source>
</evidence>
<evidence type="ECO:0000256" key="4">
    <source>
        <dbReference type="ARBA" id="ARBA00022989"/>
    </source>
</evidence>
<dbReference type="HOGENOM" id="CLU_007690_0_0_1"/>
<dbReference type="InterPro" id="IPR045232">
    <property type="entry name" value="FAM234"/>
</dbReference>
<dbReference type="RefSeq" id="XP_647825.1">
    <property type="nucleotide sequence ID" value="XM_642733.1"/>
</dbReference>
<dbReference type="PANTHER" id="PTHR21419:SF23">
    <property type="entry name" value="PROTEIN DEFECTIVE IN EXINE FORMATION 1"/>
    <property type="match status" value="1"/>
</dbReference>
<dbReference type="eggNOG" id="ENOG502QRZ6">
    <property type="taxonomic scope" value="Eukaryota"/>
</dbReference>
<evidence type="ECO:0000256" key="7">
    <source>
        <dbReference type="SAM" id="SignalP"/>
    </source>
</evidence>
<evidence type="ECO:0000256" key="5">
    <source>
        <dbReference type="ARBA" id="ARBA00023136"/>
    </source>
</evidence>
<dbReference type="Pfam" id="PF23722">
    <property type="entry name" value="Beta-sand_DEX1"/>
    <property type="match status" value="1"/>
</dbReference>
<dbReference type="STRING" id="44689.Q54XH8"/>
<evidence type="ECO:0000256" key="1">
    <source>
        <dbReference type="ARBA" id="ARBA00004167"/>
    </source>
</evidence>
<organism evidence="9 10">
    <name type="scientific">Dictyostelium discoideum</name>
    <name type="common">Social amoeba</name>
    <dbReference type="NCBI Taxonomy" id="44689"/>
    <lineage>
        <taxon>Eukaryota</taxon>
        <taxon>Amoebozoa</taxon>
        <taxon>Evosea</taxon>
        <taxon>Eumycetozoa</taxon>
        <taxon>Dictyostelia</taxon>
        <taxon>Dictyosteliales</taxon>
        <taxon>Dictyosteliaceae</taxon>
        <taxon>Dictyostelium</taxon>
    </lineage>
</organism>
<dbReference type="InParanoid" id="Q54XH8"/>
<reference evidence="9 10" key="1">
    <citation type="journal article" date="2005" name="Nature">
        <title>The genome of the social amoeba Dictyostelium discoideum.</title>
        <authorList>
            <consortium name="The Dictyostelium discoideum Sequencing Consortium"/>
            <person name="Eichinger L."/>
            <person name="Pachebat J.A."/>
            <person name="Glockner G."/>
            <person name="Rajandream M.A."/>
            <person name="Sucgang R."/>
            <person name="Berriman M."/>
            <person name="Song J."/>
            <person name="Olsen R."/>
            <person name="Szafranski K."/>
            <person name="Xu Q."/>
            <person name="Tunggal B."/>
            <person name="Kummerfeld S."/>
            <person name="Madera M."/>
            <person name="Konfortov B.A."/>
            <person name="Rivero F."/>
            <person name="Bankier A.T."/>
            <person name="Lehmann R."/>
            <person name="Hamlin N."/>
            <person name="Davies R."/>
            <person name="Gaudet P."/>
            <person name="Fey P."/>
            <person name="Pilcher K."/>
            <person name="Chen G."/>
            <person name="Saunders D."/>
            <person name="Sodergren E."/>
            <person name="Davis P."/>
            <person name="Kerhornou A."/>
            <person name="Nie X."/>
            <person name="Hall N."/>
            <person name="Anjard C."/>
            <person name="Hemphill L."/>
            <person name="Bason N."/>
            <person name="Farbrother P."/>
            <person name="Desany B."/>
            <person name="Just E."/>
            <person name="Morio T."/>
            <person name="Rost R."/>
            <person name="Churcher C."/>
            <person name="Cooper J."/>
            <person name="Haydock S."/>
            <person name="van Driessche N."/>
            <person name="Cronin A."/>
            <person name="Goodhead I."/>
            <person name="Muzny D."/>
            <person name="Mourier T."/>
            <person name="Pain A."/>
            <person name="Lu M."/>
            <person name="Harper D."/>
            <person name="Lindsay R."/>
            <person name="Hauser H."/>
            <person name="James K."/>
            <person name="Quiles M."/>
            <person name="Madan Babu M."/>
            <person name="Saito T."/>
            <person name="Buchrieser C."/>
            <person name="Wardroper A."/>
            <person name="Felder M."/>
            <person name="Thangavelu M."/>
            <person name="Johnson D."/>
            <person name="Knights A."/>
            <person name="Loulseged H."/>
            <person name="Mungall K."/>
            <person name="Oliver K."/>
            <person name="Price C."/>
            <person name="Quail M.A."/>
            <person name="Urushihara H."/>
            <person name="Hernandez J."/>
            <person name="Rabbinowitsch E."/>
            <person name="Steffen D."/>
            <person name="Sanders M."/>
            <person name="Ma J."/>
            <person name="Kohara Y."/>
            <person name="Sharp S."/>
            <person name="Simmonds M."/>
            <person name="Spiegler S."/>
            <person name="Tivey A."/>
            <person name="Sugano S."/>
            <person name="White B."/>
            <person name="Walker D."/>
            <person name="Woodward J."/>
            <person name="Winckler T."/>
            <person name="Tanaka Y."/>
            <person name="Shaulsky G."/>
            <person name="Schleicher M."/>
            <person name="Weinstock G."/>
            <person name="Rosenthal A."/>
            <person name="Cox E.C."/>
            <person name="Chisholm R.L."/>
            <person name="Gibbs R."/>
            <person name="Loomis W.F."/>
            <person name="Platzer M."/>
            <person name="Kay R.R."/>
            <person name="Williams J."/>
            <person name="Dear P.H."/>
            <person name="Noegel A.A."/>
            <person name="Barrell B."/>
            <person name="Kuspa A."/>
        </authorList>
    </citation>
    <scope>NUCLEOTIDE SEQUENCE [LARGE SCALE GENOMIC DNA]</scope>
    <source>
        <strain evidence="9 10">AX4</strain>
    </source>
</reference>
<evidence type="ECO:0000256" key="6">
    <source>
        <dbReference type="SAM" id="Phobius"/>
    </source>
</evidence>
<dbReference type="PANTHER" id="PTHR21419">
    <property type="match status" value="1"/>
</dbReference>
<dbReference type="GO" id="GO:0016020">
    <property type="term" value="C:membrane"/>
    <property type="evidence" value="ECO:0007669"/>
    <property type="project" value="UniProtKB-SubCell"/>
</dbReference>
<gene>
    <name evidence="9" type="ORF">DDB_G0278923</name>
</gene>
<dbReference type="SUPFAM" id="SSF69318">
    <property type="entry name" value="Integrin alpha N-terminal domain"/>
    <property type="match status" value="1"/>
</dbReference>
<dbReference type="Proteomes" id="UP000002195">
    <property type="component" value="Unassembled WGS sequence"/>
</dbReference>
<evidence type="ECO:0000259" key="8">
    <source>
        <dbReference type="Pfam" id="PF23722"/>
    </source>
</evidence>
<dbReference type="AlphaFoldDB" id="Q54XH8"/>
<dbReference type="InterPro" id="IPR015943">
    <property type="entry name" value="WD40/YVTN_repeat-like_dom_sf"/>
</dbReference>
<evidence type="ECO:0000313" key="10">
    <source>
        <dbReference type="Proteomes" id="UP000002195"/>
    </source>
</evidence>
<dbReference type="InterPro" id="IPR028994">
    <property type="entry name" value="Integrin_alpha_N"/>
</dbReference>
<proteinExistence type="predicted"/>
<keyword evidence="10" id="KW-1185">Reference proteome</keyword>
<dbReference type="GeneID" id="8621785"/>
<keyword evidence="3 7" id="KW-0732">Signal</keyword>
<dbReference type="OMA" id="TMWGDED"/>
<feature type="chain" id="PRO_5004249956" description="DEX1 C-terminal domain-containing protein" evidence="7">
    <location>
        <begin position="20"/>
        <end position="792"/>
    </location>
</feature>
<evidence type="ECO:0000313" key="9">
    <source>
        <dbReference type="EMBL" id="EAL68063.1"/>
    </source>
</evidence>
<dbReference type="InterPro" id="IPR056376">
    <property type="entry name" value="DEX1_C"/>
</dbReference>
<dbReference type="VEuPathDB" id="AmoebaDB:DDB_G0278923"/>
<comment type="subcellular location">
    <subcellularLocation>
        <location evidence="1">Membrane</location>
        <topology evidence="1">Single-pass membrane protein</topology>
    </subcellularLocation>
</comment>
<feature type="transmembrane region" description="Helical" evidence="6">
    <location>
        <begin position="753"/>
        <end position="776"/>
    </location>
</feature>
<protein>
    <recommendedName>
        <fullName evidence="8">DEX1 C-terminal domain-containing protein</fullName>
    </recommendedName>
</protein>
<dbReference type="FunCoup" id="Q54XH8">
    <property type="interactions" value="38"/>
</dbReference>
<dbReference type="InterPro" id="IPR013517">
    <property type="entry name" value="FG-GAP"/>
</dbReference>
<dbReference type="PhylomeDB" id="Q54XH8"/>
<accession>Q54XH8</accession>
<sequence>MIKIILLILLITIIKLINCIEVEGNSNDKQLLLLDNKYREKEPIGLENILFANNEDVINRGLGKLKDQGIICKGGNKVELDIVWESQLASTISNTPLIVDLFGTGDKQIIYTNSHTYIDVINGIDGDRLINGGGGWPYILPYSSFSTSPLVYDIDGNGDLDIMVATTDAEILFIDSKKAVAIKEKTLKVPPLKVKKLWYDGLDDKHVDASFSLYNKDNQKYQIQKQIKDNQEFEEIQKKEYQINGGNDNSKFQILKQISLDIENDPLYSVLYDKYLQDNKWFSRKTSEYIWVDSHILSTPVIADIDGDGINELVVSVSYYYDPEKYENPHYKSQLDDGVQVENYVAGGISVFNLATGEIKWQTHLDLTTDKTDFKGLVYGSPTVVDLNNDGKLEIIIGTALGFLYVLDYQGVPLTGNYPLVLESIFTQIVTEDLDSDGRLELIVIDTKGNVVCFNSDGDEIWSQQVTGKTEFPPSIGDLDGDGILDVVMSTFTTGIFAWNGKTGKPLQGYPLKFEPSIISPLLLLETNDNNGGLTIFVHANDGILYSINDNGKCIGRLDIGDFSITKILTNDLTADGNLNLLLSTFDQKVYCLSITSGGGNVKFNPLKVENSYNINGNKFSSYSKSTPMGVLITQPTTTTTSGSGGIDLHYNFQYSRNSIDISGSDFNLEILILDQKNISLSTIEIKKKYTISVYFGEIRLKKEIYYSTGLKQLLITIPPSVSRSDVKLLIVKLENINSQIYQDSIPISFNFYFYRFLKFLIILPILISTILLLIYQSNNSKSKNIKKNSLL</sequence>
<dbReference type="dictyBase" id="DDB_G0278923"/>
<comment type="caution">
    <text evidence="9">The sequence shown here is derived from an EMBL/GenBank/DDBJ whole genome shotgun (WGS) entry which is preliminary data.</text>
</comment>
<feature type="domain" description="DEX1 C-terminal" evidence="8">
    <location>
        <begin position="655"/>
        <end position="751"/>
    </location>
</feature>
<feature type="signal peptide" evidence="7">
    <location>
        <begin position="1"/>
        <end position="19"/>
    </location>
</feature>
<dbReference type="PaxDb" id="44689-DDB0206287"/>
<name>Q54XH8_DICDI</name>